<evidence type="ECO:0000256" key="7">
    <source>
        <dbReference type="PROSITE-ProRule" id="PRU10141"/>
    </source>
</evidence>
<feature type="region of interest" description="Disordered" evidence="8">
    <location>
        <begin position="301"/>
        <end position="333"/>
    </location>
</feature>
<dbReference type="SUPFAM" id="SSF54928">
    <property type="entry name" value="RNA-binding domain, RBD"/>
    <property type="match status" value="1"/>
</dbReference>
<dbReference type="GO" id="GO:0032991">
    <property type="term" value="C:protein-containing complex"/>
    <property type="evidence" value="ECO:0007669"/>
    <property type="project" value="UniProtKB-ARBA"/>
</dbReference>
<dbReference type="GO" id="GO:0000776">
    <property type="term" value="C:kinetochore"/>
    <property type="evidence" value="ECO:0007669"/>
    <property type="project" value="UniProtKB-KW"/>
</dbReference>
<feature type="region of interest" description="Disordered" evidence="8">
    <location>
        <begin position="688"/>
        <end position="708"/>
    </location>
</feature>
<feature type="region of interest" description="Disordered" evidence="8">
    <location>
        <begin position="877"/>
        <end position="911"/>
    </location>
</feature>
<dbReference type="InterPro" id="IPR000719">
    <property type="entry name" value="Prot_kinase_dom"/>
</dbReference>
<feature type="region of interest" description="Disordered" evidence="8">
    <location>
        <begin position="150"/>
        <end position="289"/>
    </location>
</feature>
<dbReference type="PANTHER" id="PTHR14030">
    <property type="entry name" value="MITOTIC CHECKPOINT SERINE/THREONINE-PROTEIN KINASE BUB1"/>
    <property type="match status" value="1"/>
</dbReference>
<feature type="region of interest" description="Disordered" evidence="8">
    <location>
        <begin position="733"/>
        <end position="803"/>
    </location>
</feature>
<comment type="subcellular location">
    <subcellularLocation>
        <location evidence="1">Chromosome</location>
        <location evidence="1">Centromere</location>
        <location evidence="1">Kinetochore</location>
    </subcellularLocation>
</comment>
<feature type="compositionally biased region" description="Basic and acidic residues" evidence="8">
    <location>
        <begin position="172"/>
        <end position="194"/>
    </location>
</feature>
<dbReference type="InterPro" id="IPR012677">
    <property type="entry name" value="Nucleotide-bd_a/b_plait_sf"/>
</dbReference>
<feature type="region of interest" description="Disordered" evidence="8">
    <location>
        <begin position="824"/>
        <end position="844"/>
    </location>
</feature>
<feature type="compositionally biased region" description="Basic and acidic residues" evidence="8">
    <location>
        <begin position="211"/>
        <end position="248"/>
    </location>
</feature>
<keyword evidence="13" id="KW-0808">Transferase</keyword>
<feature type="domain" description="Protein kinase" evidence="9">
    <location>
        <begin position="951"/>
        <end position="1302"/>
    </location>
</feature>
<name>F0W2Q5_9STRA</name>
<feature type="compositionally biased region" description="Basic and acidic residues" evidence="8">
    <location>
        <begin position="689"/>
        <end position="706"/>
    </location>
</feature>
<feature type="compositionally biased region" description="Polar residues" evidence="8">
    <location>
        <begin position="273"/>
        <end position="289"/>
    </location>
</feature>
<accession>F0W2Q5</accession>
<feature type="compositionally biased region" description="Basic and acidic residues" evidence="8">
    <location>
        <begin position="886"/>
        <end position="898"/>
    </location>
</feature>
<dbReference type="Pfam" id="PF00076">
    <property type="entry name" value="RRM_1"/>
    <property type="match status" value="1"/>
</dbReference>
<evidence type="ECO:0000256" key="4">
    <source>
        <dbReference type="ARBA" id="ARBA00022884"/>
    </source>
</evidence>
<evidence type="ECO:0000259" key="9">
    <source>
        <dbReference type="PROSITE" id="PS50011"/>
    </source>
</evidence>
<dbReference type="GO" id="GO:0005634">
    <property type="term" value="C:nucleus"/>
    <property type="evidence" value="ECO:0007669"/>
    <property type="project" value="TreeGrafter"/>
</dbReference>
<evidence type="ECO:0000256" key="3">
    <source>
        <dbReference type="ARBA" id="ARBA00022838"/>
    </source>
</evidence>
<dbReference type="InterPro" id="IPR018222">
    <property type="entry name" value="Nuclear_transport_factor_2_euk"/>
</dbReference>
<sequence length="1302" mass="146310">MADTRKNVDHVETKAEAVSPTAVGNAFVKQYYHLLSETPEQLHRFYKDISTWCHGNGSQMEQSILGQKAINDQIMIRGYIGTRVDLDRGSIDCQASLHGSILVLVTGVMTLRSSAIPKPFVQTFYLAVQPTGYFVLNDVLRFLEAPSPSEAGTSASIPIPTRSPQAKLPATKGDRTPCEDKSRSDVKTPKKTPEAPKAVPKSPNVKSVEVPAKKEMMSPKVNAHVEKSDTKESDGVQHVQESVKEEHVQAPNSSSTSTTASPEKPAKAPVAQADTNESVPTQPKPSTNWAMHLFSSSTAPRSVAVAPTPKAVSAKPVTPPKPKPTSQPSDAAKKTTYSIYIREFPSQTQESDLRELFEPFGKIVSINHASSRGFAFVDYLEHESVKKVLNESTSFELYGKVLYVDERGDRGERKESRGSYRSDGRGGRGRAGRDNGKGMRSNAKRNGGDRENSNGILPNASSGPTSAGRSDRREKGGRRIARERLRSKRMDSDKEEAKINQNESSQQVKTREHLVKIANDTEKYLLKYKGRDPLRKWIQYLQWLNDKLPTERHRIISTLKKCTLSLQRCPDYLNDVRYIRLWIQYADMVSNPNDIFKYLYKNDIGEQVSLFYVGWAWVLESIGKYSYAHKVYLKAIKKKAQPQDFLQQKYADFQRRMEGRWISLSKPKKQSSAVNLCTESLNEWNAHAGGEKTVDEPREHYVRKDGGYVPNSKLVKMDTLSDSAKVGNATTLATDSTTERSKSIADTKTLCRSRRNAQRSQRQRSDKQDETQERPSVSNKTHSASYGTRTSFEEQRAMDRGKKLSAKAEDCYLTSLTKKQKVRAFGTTPTSASSTKKASQLSDDSKKIEVDTRIATNRSLQHNSSIVMLRHKAVARKHTESSVATRENKKEYVNRDAEFTQTSSRKSRKPLTTRDDIISKLNQPIPKTDSTPRAVRTATKPFGDQNEKEKYAALNIIAIQAKGKTRQRDCLKDDHQNPNCLDPYKRSHRQSIVENESVIRFLLDECENVHVHSGKMPLLPVGDTKHKRSKIAATIKISDAIIVEVTSLLGSGSFARVYSVTTNLNGVSQALALKYEKKTKYLPWEYFVVNQARAGKAFPEILTMYYSIQMFKIVEMLHRVDILHGDIKPDNWVFYSGRCSVGSSISQPDDPVHATGNIVLIDFGRAIDLKSYPKDTAFSGDCHVKGFQCVEMLTGKPWRHQIDTFGLCSTIHCMLFGSYMQVYQVKEESSTRWKIGKPFKRYWQIAIWGEIFGTLLNVSSCEKQPCLAALRNRLEMVLLSNPNHQQVLHPPSIIVNDSNDVA</sequence>
<dbReference type="PROSITE" id="PS50011">
    <property type="entry name" value="PROTEIN_KINASE_DOM"/>
    <property type="match status" value="1"/>
</dbReference>
<feature type="region of interest" description="Disordered" evidence="8">
    <location>
        <begin position="408"/>
        <end position="507"/>
    </location>
</feature>
<feature type="compositionally biased region" description="Polar residues" evidence="8">
    <location>
        <begin position="774"/>
        <end position="790"/>
    </location>
</feature>
<dbReference type="CDD" id="cd00590">
    <property type="entry name" value="RRM_SF"/>
    <property type="match status" value="1"/>
</dbReference>
<keyword evidence="13" id="KW-0418">Kinase</keyword>
<dbReference type="Pfam" id="PF02136">
    <property type="entry name" value="NTF2"/>
    <property type="match status" value="1"/>
</dbReference>
<dbReference type="InterPro" id="IPR017441">
    <property type="entry name" value="Protein_kinase_ATP_BS"/>
</dbReference>
<evidence type="ECO:0000256" key="1">
    <source>
        <dbReference type="ARBA" id="ARBA00004629"/>
    </source>
</evidence>
<feature type="compositionally biased region" description="Basic and acidic residues" evidence="8">
    <location>
        <begin position="408"/>
        <end position="437"/>
    </location>
</feature>
<dbReference type="InterPro" id="IPR015661">
    <property type="entry name" value="Bub1/Mad3"/>
</dbReference>
<dbReference type="SMART" id="SM00360">
    <property type="entry name" value="RRM"/>
    <property type="match status" value="1"/>
</dbReference>
<feature type="domain" description="RRM" evidence="10">
    <location>
        <begin position="337"/>
        <end position="409"/>
    </location>
</feature>
<gene>
    <name evidence="13" type="primary">AlNc14C10G1293</name>
    <name evidence="13" type="ORF">ALNC14_014840</name>
</gene>
<dbReference type="SMART" id="SM00220">
    <property type="entry name" value="S_TKc"/>
    <property type="match status" value="1"/>
</dbReference>
<evidence type="ECO:0000259" key="11">
    <source>
        <dbReference type="PROSITE" id="PS50177"/>
    </source>
</evidence>
<dbReference type="Gene3D" id="3.10.450.50">
    <property type="match status" value="1"/>
</dbReference>
<keyword evidence="5" id="KW-0137">Centromere</keyword>
<dbReference type="GO" id="GO:0051754">
    <property type="term" value="P:meiotic sister chromatid cohesion, centromeric"/>
    <property type="evidence" value="ECO:0007669"/>
    <property type="project" value="TreeGrafter"/>
</dbReference>
<dbReference type="InterPro" id="IPR000504">
    <property type="entry name" value="RRM_dom"/>
</dbReference>
<feature type="domain" description="NTF2" evidence="11">
    <location>
        <begin position="23"/>
        <end position="142"/>
    </location>
</feature>
<dbReference type="PANTHER" id="PTHR14030:SF4">
    <property type="entry name" value="BUB1 KINASE, ISOFORM A-RELATED"/>
    <property type="match status" value="1"/>
</dbReference>
<dbReference type="PROSITE" id="PS51489">
    <property type="entry name" value="BUB1_N"/>
    <property type="match status" value="1"/>
</dbReference>
<dbReference type="GO" id="GO:0004674">
    <property type="term" value="F:protein serine/threonine kinase activity"/>
    <property type="evidence" value="ECO:0007669"/>
    <property type="project" value="UniProtKB-KW"/>
</dbReference>
<dbReference type="EMBL" id="FR824055">
    <property type="protein sequence ID" value="CCA15341.1"/>
    <property type="molecule type" value="Genomic_DNA"/>
</dbReference>
<evidence type="ECO:0000259" key="10">
    <source>
        <dbReference type="PROSITE" id="PS50102"/>
    </source>
</evidence>
<evidence type="ECO:0000256" key="2">
    <source>
        <dbReference type="ARBA" id="ARBA00022454"/>
    </source>
</evidence>
<dbReference type="FunFam" id="3.10.450.50:FF:000003">
    <property type="entry name" value="Nuclear transport factor 2 family protein"/>
    <property type="match status" value="1"/>
</dbReference>
<keyword evidence="4 6" id="KW-0694">RNA-binding</keyword>
<proteinExistence type="predicted"/>
<feature type="compositionally biased region" description="Basic and acidic residues" evidence="8">
    <location>
        <begin position="763"/>
        <end position="773"/>
    </location>
</feature>
<keyword evidence="7" id="KW-0547">Nucleotide-binding</keyword>
<dbReference type="SMART" id="SM00777">
    <property type="entry name" value="Mad3_BUB1_I"/>
    <property type="match status" value="1"/>
</dbReference>
<organism evidence="13">
    <name type="scientific">Albugo laibachii Nc14</name>
    <dbReference type="NCBI Taxonomy" id="890382"/>
    <lineage>
        <taxon>Eukaryota</taxon>
        <taxon>Sar</taxon>
        <taxon>Stramenopiles</taxon>
        <taxon>Oomycota</taxon>
        <taxon>Peronosporomycetes</taxon>
        <taxon>Albuginales</taxon>
        <taxon>Albuginaceae</taxon>
        <taxon>Albugo</taxon>
    </lineage>
</organism>
<dbReference type="HOGENOM" id="CLU_261399_0_0_1"/>
<dbReference type="PROSITE" id="PS00107">
    <property type="entry name" value="PROTEIN_KINASE_ATP"/>
    <property type="match status" value="1"/>
</dbReference>
<evidence type="ECO:0000256" key="8">
    <source>
        <dbReference type="SAM" id="MobiDB-lite"/>
    </source>
</evidence>
<keyword evidence="7" id="KW-0067">ATP-binding</keyword>
<feature type="compositionally biased region" description="Basic and acidic residues" evidence="8">
    <location>
        <begin position="480"/>
        <end position="498"/>
    </location>
</feature>
<dbReference type="Gene3D" id="1.25.40.430">
    <property type="match status" value="1"/>
</dbReference>
<dbReference type="InterPro" id="IPR013212">
    <property type="entry name" value="Mad3/Bub1_I"/>
</dbReference>
<reference evidence="13" key="1">
    <citation type="journal article" date="2011" name="PLoS Biol.">
        <title>Gene gain and loss during evolution of obligate parasitism in the white rust pathogen of Arabidopsis thaliana.</title>
        <authorList>
            <person name="Kemen E."/>
            <person name="Gardiner A."/>
            <person name="Schultz-Larsen T."/>
            <person name="Kemen A.C."/>
            <person name="Balmuth A.L."/>
            <person name="Robert-Seilaniantz A."/>
            <person name="Bailey K."/>
            <person name="Holub E."/>
            <person name="Studholme D.J."/>
            <person name="Maclean D."/>
            <person name="Jones J.D."/>
        </authorList>
    </citation>
    <scope>NUCLEOTIDE SEQUENCE</scope>
</reference>
<dbReference type="InterPro" id="IPR011009">
    <property type="entry name" value="Kinase-like_dom_sf"/>
</dbReference>
<keyword evidence="13" id="KW-0723">Serine/threonine-protein kinase</keyword>
<dbReference type="Pfam" id="PF00069">
    <property type="entry name" value="Pkinase"/>
    <property type="match status" value="1"/>
</dbReference>
<dbReference type="GO" id="GO:0007094">
    <property type="term" value="P:mitotic spindle assembly checkpoint signaling"/>
    <property type="evidence" value="ECO:0007669"/>
    <property type="project" value="InterPro"/>
</dbReference>
<protein>
    <submittedName>
        <fullName evidence="13">Serine/threonine protein kinase putative</fullName>
    </submittedName>
</protein>
<dbReference type="PROSITE" id="PS50102">
    <property type="entry name" value="RRM"/>
    <property type="match status" value="1"/>
</dbReference>
<evidence type="ECO:0000313" key="13">
    <source>
        <dbReference type="EMBL" id="CCA15341.1"/>
    </source>
</evidence>
<feature type="compositionally biased region" description="Polar residues" evidence="8">
    <location>
        <begin position="453"/>
        <end position="468"/>
    </location>
</feature>
<feature type="binding site" evidence="7">
    <location>
        <position position="1074"/>
    </location>
    <ligand>
        <name>ATP</name>
        <dbReference type="ChEBI" id="CHEBI:30616"/>
    </ligand>
</feature>
<dbReference type="InterPro" id="IPR032710">
    <property type="entry name" value="NTF2-like_dom_sf"/>
</dbReference>
<dbReference type="InterPro" id="IPR035979">
    <property type="entry name" value="RBD_domain_sf"/>
</dbReference>
<dbReference type="GO" id="GO:0005524">
    <property type="term" value="F:ATP binding"/>
    <property type="evidence" value="ECO:0007669"/>
    <property type="project" value="UniProtKB-UniRule"/>
</dbReference>
<feature type="compositionally biased region" description="Low complexity" evidence="8">
    <location>
        <begin position="827"/>
        <end position="839"/>
    </location>
</feature>
<evidence type="ECO:0000256" key="5">
    <source>
        <dbReference type="ARBA" id="ARBA00023328"/>
    </source>
</evidence>
<dbReference type="GO" id="GO:0003723">
    <property type="term" value="F:RNA binding"/>
    <property type="evidence" value="ECO:0007669"/>
    <property type="project" value="UniProtKB-UniRule"/>
</dbReference>
<dbReference type="SUPFAM" id="SSF56112">
    <property type="entry name" value="Protein kinase-like (PK-like)"/>
    <property type="match status" value="1"/>
</dbReference>
<dbReference type="Gene3D" id="3.30.70.330">
    <property type="match status" value="1"/>
</dbReference>
<dbReference type="CDD" id="cd00780">
    <property type="entry name" value="NTF2"/>
    <property type="match status" value="1"/>
</dbReference>
<dbReference type="Pfam" id="PF08311">
    <property type="entry name" value="Mad3_BUB1_I"/>
    <property type="match status" value="1"/>
</dbReference>
<feature type="compositionally biased region" description="Basic and acidic residues" evidence="8">
    <location>
        <begin position="791"/>
        <end position="803"/>
    </location>
</feature>
<keyword evidence="2" id="KW-0158">Chromosome</keyword>
<evidence type="ECO:0000256" key="6">
    <source>
        <dbReference type="PROSITE-ProRule" id="PRU00176"/>
    </source>
</evidence>
<dbReference type="InterPro" id="IPR002075">
    <property type="entry name" value="NTF2_dom"/>
</dbReference>
<dbReference type="GO" id="GO:0005737">
    <property type="term" value="C:cytoplasm"/>
    <property type="evidence" value="ECO:0007669"/>
    <property type="project" value="UniProtKB-ARBA"/>
</dbReference>
<dbReference type="SUPFAM" id="SSF54427">
    <property type="entry name" value="NTF2-like"/>
    <property type="match status" value="1"/>
</dbReference>
<feature type="domain" description="BUB1 N-terminal" evidence="12">
    <location>
        <begin position="521"/>
        <end position="680"/>
    </location>
</feature>
<dbReference type="PROSITE" id="PS50177">
    <property type="entry name" value="NTF2_DOMAIN"/>
    <property type="match status" value="1"/>
</dbReference>
<reference evidence="13" key="2">
    <citation type="submission" date="2011-02" db="EMBL/GenBank/DDBJ databases">
        <authorList>
            <person name="MacLean D."/>
        </authorList>
    </citation>
    <scope>NUCLEOTIDE SEQUENCE</scope>
</reference>
<dbReference type="Gene3D" id="1.10.510.10">
    <property type="entry name" value="Transferase(Phosphotransferase) domain 1"/>
    <property type="match status" value="1"/>
</dbReference>
<evidence type="ECO:0000259" key="12">
    <source>
        <dbReference type="PROSITE" id="PS51489"/>
    </source>
</evidence>
<keyword evidence="3" id="KW-0995">Kinetochore</keyword>